<keyword evidence="2" id="KW-1185">Reference proteome</keyword>
<dbReference type="AlphaFoldDB" id="A0A067DYB4"/>
<sequence length="41" mass="4083">NATCGRAAKRTVGAVAFGLSEKSNGPAMLVVLHGRASTAIV</sequence>
<dbReference type="EMBL" id="KK785339">
    <property type="protein sequence ID" value="KDO44007.1"/>
    <property type="molecule type" value="Genomic_DNA"/>
</dbReference>
<feature type="non-terminal residue" evidence="1">
    <location>
        <position position="1"/>
    </location>
</feature>
<evidence type="ECO:0000313" key="2">
    <source>
        <dbReference type="Proteomes" id="UP000027120"/>
    </source>
</evidence>
<proteinExistence type="predicted"/>
<name>A0A067DYB4_CITSI</name>
<protein>
    <submittedName>
        <fullName evidence="1">Uncharacterized protein</fullName>
    </submittedName>
</protein>
<reference evidence="1 2" key="1">
    <citation type="submission" date="2014-04" db="EMBL/GenBank/DDBJ databases">
        <authorList>
            <consortium name="International Citrus Genome Consortium"/>
            <person name="Gmitter F."/>
            <person name="Chen C."/>
            <person name="Farmerie W."/>
            <person name="Harkins T."/>
            <person name="Desany B."/>
            <person name="Mohiuddin M."/>
            <person name="Kodira C."/>
            <person name="Borodovsky M."/>
            <person name="Lomsadze A."/>
            <person name="Burns P."/>
            <person name="Jenkins J."/>
            <person name="Prochnik S."/>
            <person name="Shu S."/>
            <person name="Chapman J."/>
            <person name="Pitluck S."/>
            <person name="Schmutz J."/>
            <person name="Rokhsar D."/>
        </authorList>
    </citation>
    <scope>NUCLEOTIDE SEQUENCE</scope>
</reference>
<evidence type="ECO:0000313" key="1">
    <source>
        <dbReference type="EMBL" id="KDO44007.1"/>
    </source>
</evidence>
<gene>
    <name evidence="1" type="ORF">CISIN_1g0371561mg</name>
</gene>
<organism evidence="1 2">
    <name type="scientific">Citrus sinensis</name>
    <name type="common">Sweet orange</name>
    <name type="synonym">Citrus aurantium var. sinensis</name>
    <dbReference type="NCBI Taxonomy" id="2711"/>
    <lineage>
        <taxon>Eukaryota</taxon>
        <taxon>Viridiplantae</taxon>
        <taxon>Streptophyta</taxon>
        <taxon>Embryophyta</taxon>
        <taxon>Tracheophyta</taxon>
        <taxon>Spermatophyta</taxon>
        <taxon>Magnoliopsida</taxon>
        <taxon>eudicotyledons</taxon>
        <taxon>Gunneridae</taxon>
        <taxon>Pentapetalae</taxon>
        <taxon>rosids</taxon>
        <taxon>malvids</taxon>
        <taxon>Sapindales</taxon>
        <taxon>Rutaceae</taxon>
        <taxon>Aurantioideae</taxon>
        <taxon>Citrus</taxon>
    </lineage>
</organism>
<dbReference type="Proteomes" id="UP000027120">
    <property type="component" value="Unassembled WGS sequence"/>
</dbReference>
<accession>A0A067DYB4</accession>